<reference evidence="4" key="1">
    <citation type="journal article" date="2019" name="Curr. Biol.">
        <title>Genome Sequence of Striga asiatica Provides Insight into the Evolution of Plant Parasitism.</title>
        <authorList>
            <person name="Yoshida S."/>
            <person name="Kim S."/>
            <person name="Wafula E.K."/>
            <person name="Tanskanen J."/>
            <person name="Kim Y.M."/>
            <person name="Honaas L."/>
            <person name="Yang Z."/>
            <person name="Spallek T."/>
            <person name="Conn C.E."/>
            <person name="Ichihashi Y."/>
            <person name="Cheong K."/>
            <person name="Cui S."/>
            <person name="Der J.P."/>
            <person name="Gundlach H."/>
            <person name="Jiao Y."/>
            <person name="Hori C."/>
            <person name="Ishida J.K."/>
            <person name="Kasahara H."/>
            <person name="Kiba T."/>
            <person name="Kim M.S."/>
            <person name="Koo N."/>
            <person name="Laohavisit A."/>
            <person name="Lee Y.H."/>
            <person name="Lumba S."/>
            <person name="McCourt P."/>
            <person name="Mortimer J.C."/>
            <person name="Mutuku J.M."/>
            <person name="Nomura T."/>
            <person name="Sasaki-Sekimoto Y."/>
            <person name="Seto Y."/>
            <person name="Wang Y."/>
            <person name="Wakatake T."/>
            <person name="Sakakibara H."/>
            <person name="Demura T."/>
            <person name="Yamaguchi S."/>
            <person name="Yoneyama K."/>
            <person name="Manabe R.I."/>
            <person name="Nelson D.C."/>
            <person name="Schulman A.H."/>
            <person name="Timko M.P."/>
            <person name="dePamphilis C.W."/>
            <person name="Choi D."/>
            <person name="Shirasu K."/>
        </authorList>
    </citation>
    <scope>NUCLEOTIDE SEQUENCE [LARGE SCALE GENOMIC DNA]</scope>
    <source>
        <strain evidence="4">cv. UVA1</strain>
    </source>
</reference>
<gene>
    <name evidence="3" type="ORF">STAS_23743</name>
</gene>
<comment type="caution">
    <text evidence="3">The sequence shown here is derived from an EMBL/GenBank/DDBJ whole genome shotgun (WGS) entry which is preliminary data.</text>
</comment>
<feature type="domain" description="DC1" evidence="2">
    <location>
        <begin position="63"/>
        <end position="115"/>
    </location>
</feature>
<dbReference type="Proteomes" id="UP000325081">
    <property type="component" value="Unassembled WGS sequence"/>
</dbReference>
<keyword evidence="1" id="KW-0677">Repeat</keyword>
<accession>A0A5A7QNZ4</accession>
<protein>
    <submittedName>
        <fullName evidence="3">Cysteine/Histidine-rich C1 domain family protein</fullName>
    </submittedName>
</protein>
<keyword evidence="4" id="KW-1185">Reference proteome</keyword>
<dbReference type="InterPro" id="IPR046349">
    <property type="entry name" value="C1-like_sf"/>
</dbReference>
<dbReference type="SUPFAM" id="SSF57889">
    <property type="entry name" value="Cysteine-rich domain"/>
    <property type="match status" value="1"/>
</dbReference>
<dbReference type="OrthoDB" id="893600at2759"/>
<dbReference type="Pfam" id="PF03107">
    <property type="entry name" value="C1_2"/>
    <property type="match status" value="2"/>
</dbReference>
<evidence type="ECO:0000259" key="2">
    <source>
        <dbReference type="Pfam" id="PF03107"/>
    </source>
</evidence>
<dbReference type="EMBL" id="BKCP01007626">
    <property type="protein sequence ID" value="GER46686.1"/>
    <property type="molecule type" value="Genomic_DNA"/>
</dbReference>
<feature type="domain" description="DC1" evidence="2">
    <location>
        <begin position="10"/>
        <end position="53"/>
    </location>
</feature>
<dbReference type="PANTHER" id="PTHR32410">
    <property type="entry name" value="CYSTEINE/HISTIDINE-RICH C1 DOMAIN FAMILY PROTEIN"/>
    <property type="match status" value="1"/>
</dbReference>
<dbReference type="AlphaFoldDB" id="A0A5A7QNZ4"/>
<evidence type="ECO:0000313" key="4">
    <source>
        <dbReference type="Proteomes" id="UP000325081"/>
    </source>
</evidence>
<organism evidence="3 4">
    <name type="scientific">Striga asiatica</name>
    <name type="common">Asiatic witchweed</name>
    <name type="synonym">Buchnera asiatica</name>
    <dbReference type="NCBI Taxonomy" id="4170"/>
    <lineage>
        <taxon>Eukaryota</taxon>
        <taxon>Viridiplantae</taxon>
        <taxon>Streptophyta</taxon>
        <taxon>Embryophyta</taxon>
        <taxon>Tracheophyta</taxon>
        <taxon>Spermatophyta</taxon>
        <taxon>Magnoliopsida</taxon>
        <taxon>eudicotyledons</taxon>
        <taxon>Gunneridae</taxon>
        <taxon>Pentapetalae</taxon>
        <taxon>asterids</taxon>
        <taxon>lamiids</taxon>
        <taxon>Lamiales</taxon>
        <taxon>Orobanchaceae</taxon>
        <taxon>Buchnereae</taxon>
        <taxon>Striga</taxon>
    </lineage>
</organism>
<dbReference type="InterPro" id="IPR053192">
    <property type="entry name" value="Vacuole_Formation_Reg"/>
</dbReference>
<evidence type="ECO:0000313" key="3">
    <source>
        <dbReference type="EMBL" id="GER46686.1"/>
    </source>
</evidence>
<dbReference type="InterPro" id="IPR004146">
    <property type="entry name" value="DC1"/>
</dbReference>
<proteinExistence type="predicted"/>
<name>A0A5A7QNZ4_STRAF</name>
<sequence>MQVEIEIKHHSHNKHPLVAVCRDTLSLCDVCGENHEGGFFLCRYCNFWIHRDCTLLPSIAKHPSHDHHLVLTYALSTDFYKAYVLRCRVCGGSLRGKGLYACAIDRDFIAHMKCVVQHGEFHSRGVAYPFTAS</sequence>
<evidence type="ECO:0000256" key="1">
    <source>
        <dbReference type="ARBA" id="ARBA00022737"/>
    </source>
</evidence>